<evidence type="ECO:0000313" key="2">
    <source>
        <dbReference type="Proteomes" id="UP001433268"/>
    </source>
</evidence>
<accession>A0ABR1UWM7</accession>
<keyword evidence="2" id="KW-1185">Reference proteome</keyword>
<organism evidence="1 2">
    <name type="scientific">Apiospora hydei</name>
    <dbReference type="NCBI Taxonomy" id="1337664"/>
    <lineage>
        <taxon>Eukaryota</taxon>
        <taxon>Fungi</taxon>
        <taxon>Dikarya</taxon>
        <taxon>Ascomycota</taxon>
        <taxon>Pezizomycotina</taxon>
        <taxon>Sordariomycetes</taxon>
        <taxon>Xylariomycetidae</taxon>
        <taxon>Amphisphaeriales</taxon>
        <taxon>Apiosporaceae</taxon>
        <taxon>Apiospora</taxon>
    </lineage>
</organism>
<protein>
    <submittedName>
        <fullName evidence="1">Uncharacterized protein</fullName>
    </submittedName>
</protein>
<dbReference type="GeneID" id="92051710"/>
<proteinExistence type="predicted"/>
<dbReference type="RefSeq" id="XP_066660838.1">
    <property type="nucleotide sequence ID" value="XM_066818650.1"/>
</dbReference>
<comment type="caution">
    <text evidence="1">The sequence shown here is derived from an EMBL/GenBank/DDBJ whole genome shotgun (WGS) entry which is preliminary data.</text>
</comment>
<dbReference type="EMBL" id="JAQQWN010000010">
    <property type="protein sequence ID" value="KAK8062239.1"/>
    <property type="molecule type" value="Genomic_DNA"/>
</dbReference>
<dbReference type="Proteomes" id="UP001433268">
    <property type="component" value="Unassembled WGS sequence"/>
</dbReference>
<gene>
    <name evidence="1" type="ORF">PG997_014336</name>
</gene>
<reference evidence="1 2" key="1">
    <citation type="submission" date="2023-01" db="EMBL/GenBank/DDBJ databases">
        <title>Analysis of 21 Apiospora genomes using comparative genomics revels a genus with tremendous synthesis potential of carbohydrate active enzymes and secondary metabolites.</title>
        <authorList>
            <person name="Sorensen T."/>
        </authorList>
    </citation>
    <scope>NUCLEOTIDE SEQUENCE [LARGE SCALE GENOMIC DNA]</scope>
    <source>
        <strain evidence="1 2">CBS 114990</strain>
    </source>
</reference>
<name>A0ABR1UWM7_9PEZI</name>
<sequence>MFVASRHPIRQVNRAASLALLARSSASVPPVGQPPMLRWKSSTTKATKAAMKNYCLEKLTAPDILWGWNVPASHLLVLNDPEGDQKLTPDEQATKRLLLRNLEESRRIAAQCAALRDDESCLHSRRAAEEPMHALHLNVRGVLRKAAGSLRKIKMHLHNSGGRKSRVTDVRNKDADAAEEDNLALLKVLLAAVQARAYGEAFEVFLRDMQEAAAAEGGGRPDLLRKVVVPLVAPRLKDNDSLADIERKVAGLTAATAPRLDNGALWLARLSRHPLLASPYRRAHFDVRPGEDQNRPPLLQIAGDVVLAHRPDLARAVGWALAAERIKCEIHLAGVQRFITEWDKQLSLAFVPELEGEPTKYEKADWARRKRKQRIMLQILGKARKVPNKKSKGE</sequence>
<evidence type="ECO:0000313" key="1">
    <source>
        <dbReference type="EMBL" id="KAK8062239.1"/>
    </source>
</evidence>